<evidence type="ECO:0000256" key="1">
    <source>
        <dbReference type="SAM" id="Phobius"/>
    </source>
</evidence>
<keyword evidence="1" id="KW-1133">Transmembrane helix</keyword>
<dbReference type="AlphaFoldDB" id="A0A1Y2GZ98"/>
<sequence length="98" mass="11340">MILTSHLSFILFLFLFLFPFSFSSFLPFYLHYLFILPSILIFPSPPFLPSLFLFDLIYSITIDTNNTSHLLFFLCFPHPPILTLVHGLLSVQSSPPRT</sequence>
<keyword evidence="1" id="KW-0812">Transmembrane</keyword>
<gene>
    <name evidence="2" type="ORF">BCR41DRAFT_348723</name>
</gene>
<name>A0A1Y2GZ98_9FUNG</name>
<feature type="transmembrane region" description="Helical" evidence="1">
    <location>
        <begin position="33"/>
        <end position="58"/>
    </location>
</feature>
<proteinExistence type="predicted"/>
<organism evidence="2 3">
    <name type="scientific">Lobosporangium transversale</name>
    <dbReference type="NCBI Taxonomy" id="64571"/>
    <lineage>
        <taxon>Eukaryota</taxon>
        <taxon>Fungi</taxon>
        <taxon>Fungi incertae sedis</taxon>
        <taxon>Mucoromycota</taxon>
        <taxon>Mortierellomycotina</taxon>
        <taxon>Mortierellomycetes</taxon>
        <taxon>Mortierellales</taxon>
        <taxon>Mortierellaceae</taxon>
        <taxon>Lobosporangium</taxon>
    </lineage>
</organism>
<evidence type="ECO:0000313" key="2">
    <source>
        <dbReference type="EMBL" id="ORZ24916.1"/>
    </source>
</evidence>
<dbReference type="InParanoid" id="A0A1Y2GZ98"/>
<dbReference type="GeneID" id="33565193"/>
<dbReference type="EMBL" id="MCFF01000008">
    <property type="protein sequence ID" value="ORZ24916.1"/>
    <property type="molecule type" value="Genomic_DNA"/>
</dbReference>
<protein>
    <submittedName>
        <fullName evidence="2">Uncharacterized protein</fullName>
    </submittedName>
</protein>
<feature type="transmembrane region" description="Helical" evidence="1">
    <location>
        <begin position="70"/>
        <end position="89"/>
    </location>
</feature>
<dbReference type="RefSeq" id="XP_021883897.1">
    <property type="nucleotide sequence ID" value="XM_022023349.1"/>
</dbReference>
<evidence type="ECO:0000313" key="3">
    <source>
        <dbReference type="Proteomes" id="UP000193648"/>
    </source>
</evidence>
<accession>A0A1Y2GZ98</accession>
<reference evidence="2 3" key="1">
    <citation type="submission" date="2016-07" db="EMBL/GenBank/DDBJ databases">
        <title>Pervasive Adenine N6-methylation of Active Genes in Fungi.</title>
        <authorList>
            <consortium name="DOE Joint Genome Institute"/>
            <person name="Mondo S.J."/>
            <person name="Dannebaum R.O."/>
            <person name="Kuo R.C."/>
            <person name="Labutti K."/>
            <person name="Haridas S."/>
            <person name="Kuo A."/>
            <person name="Salamov A."/>
            <person name="Ahrendt S.R."/>
            <person name="Lipzen A."/>
            <person name="Sullivan W."/>
            <person name="Andreopoulos W.B."/>
            <person name="Clum A."/>
            <person name="Lindquist E."/>
            <person name="Daum C."/>
            <person name="Ramamoorthy G.K."/>
            <person name="Gryganskyi A."/>
            <person name="Culley D."/>
            <person name="Magnuson J.K."/>
            <person name="James T.Y."/>
            <person name="O'Malley M.A."/>
            <person name="Stajich J.E."/>
            <person name="Spatafora J.W."/>
            <person name="Visel A."/>
            <person name="Grigoriev I.V."/>
        </authorList>
    </citation>
    <scope>NUCLEOTIDE SEQUENCE [LARGE SCALE GENOMIC DNA]</scope>
    <source>
        <strain evidence="2 3">NRRL 3116</strain>
    </source>
</reference>
<keyword evidence="1" id="KW-0472">Membrane</keyword>
<comment type="caution">
    <text evidence="2">The sequence shown here is derived from an EMBL/GenBank/DDBJ whole genome shotgun (WGS) entry which is preliminary data.</text>
</comment>
<dbReference type="Proteomes" id="UP000193648">
    <property type="component" value="Unassembled WGS sequence"/>
</dbReference>
<keyword evidence="3" id="KW-1185">Reference proteome</keyword>